<evidence type="ECO:0000313" key="8">
    <source>
        <dbReference type="Proteomes" id="UP000219439"/>
    </source>
</evidence>
<dbReference type="GO" id="GO:0005886">
    <property type="term" value="C:plasma membrane"/>
    <property type="evidence" value="ECO:0007669"/>
    <property type="project" value="UniProtKB-SubCell"/>
</dbReference>
<protein>
    <submittedName>
        <fullName evidence="7">Threonine/homoserine/homoserine lactone efflux protein</fullName>
    </submittedName>
</protein>
<feature type="transmembrane region" description="Helical" evidence="6">
    <location>
        <begin position="183"/>
        <end position="204"/>
    </location>
</feature>
<accession>A0A285NAN0</accession>
<dbReference type="GO" id="GO:0015171">
    <property type="term" value="F:amino acid transmembrane transporter activity"/>
    <property type="evidence" value="ECO:0007669"/>
    <property type="project" value="TreeGrafter"/>
</dbReference>
<keyword evidence="8" id="KW-1185">Reference proteome</keyword>
<keyword evidence="4 6" id="KW-1133">Transmembrane helix</keyword>
<dbReference type="InterPro" id="IPR001123">
    <property type="entry name" value="LeuE-type"/>
</dbReference>
<dbReference type="RefSeq" id="WP_097153147.1">
    <property type="nucleotide sequence ID" value="NZ_OBEL01000001.1"/>
</dbReference>
<dbReference type="PANTHER" id="PTHR30086">
    <property type="entry name" value="ARGININE EXPORTER PROTEIN ARGO"/>
    <property type="match status" value="1"/>
</dbReference>
<dbReference type="OrthoDB" id="7659099at2"/>
<dbReference type="Proteomes" id="UP000219439">
    <property type="component" value="Unassembled WGS sequence"/>
</dbReference>
<feature type="transmembrane region" description="Helical" evidence="6">
    <location>
        <begin position="72"/>
        <end position="89"/>
    </location>
</feature>
<sequence length="206" mass="21519">MVDFVDMGAVALAFLVVTASPGPATIALANVSMASGRKSGLHFGLGLSFGLAFWGLIAASGIGAILQASNHALVILKIVGGAYLLWLAARSANSACQQTAILSSQISSDRWLKRGLFLNLSNPKAVVAWMATLSIGTNDYSHAGQIALMTILCVALGFIIYTTYSLAFSLPGVMAGYSTFRKWIDGIVAGLFAVAGFGLLRSAWNK</sequence>
<evidence type="ECO:0000256" key="4">
    <source>
        <dbReference type="ARBA" id="ARBA00022989"/>
    </source>
</evidence>
<evidence type="ECO:0000256" key="6">
    <source>
        <dbReference type="SAM" id="Phobius"/>
    </source>
</evidence>
<evidence type="ECO:0000256" key="2">
    <source>
        <dbReference type="ARBA" id="ARBA00022475"/>
    </source>
</evidence>
<organism evidence="7 8">
    <name type="scientific">Cohaesibacter gelatinilyticus</name>
    <dbReference type="NCBI Taxonomy" id="372072"/>
    <lineage>
        <taxon>Bacteria</taxon>
        <taxon>Pseudomonadati</taxon>
        <taxon>Pseudomonadota</taxon>
        <taxon>Alphaproteobacteria</taxon>
        <taxon>Hyphomicrobiales</taxon>
        <taxon>Cohaesibacteraceae</taxon>
    </lineage>
</organism>
<keyword evidence="3 6" id="KW-0812">Transmembrane</keyword>
<keyword evidence="5 6" id="KW-0472">Membrane</keyword>
<evidence type="ECO:0000256" key="3">
    <source>
        <dbReference type="ARBA" id="ARBA00022692"/>
    </source>
</evidence>
<gene>
    <name evidence="7" type="ORF">SAMN06265368_0396</name>
</gene>
<reference evidence="7 8" key="1">
    <citation type="submission" date="2017-09" db="EMBL/GenBank/DDBJ databases">
        <authorList>
            <person name="Ehlers B."/>
            <person name="Leendertz F.H."/>
        </authorList>
    </citation>
    <scope>NUCLEOTIDE SEQUENCE [LARGE SCALE GENOMIC DNA]</scope>
    <source>
        <strain evidence="7 8">DSM 18289</strain>
    </source>
</reference>
<keyword evidence="2" id="KW-1003">Cell membrane</keyword>
<proteinExistence type="predicted"/>
<dbReference type="AlphaFoldDB" id="A0A285NAN0"/>
<dbReference type="EMBL" id="OBEL01000001">
    <property type="protein sequence ID" value="SNZ06368.1"/>
    <property type="molecule type" value="Genomic_DNA"/>
</dbReference>
<name>A0A285NAN0_9HYPH</name>
<evidence type="ECO:0000256" key="5">
    <source>
        <dbReference type="ARBA" id="ARBA00023136"/>
    </source>
</evidence>
<dbReference type="Pfam" id="PF01810">
    <property type="entry name" value="LysE"/>
    <property type="match status" value="1"/>
</dbReference>
<dbReference type="PANTHER" id="PTHR30086:SF19">
    <property type="entry name" value="THREONINE EFFLUX PROTEIN"/>
    <property type="match status" value="1"/>
</dbReference>
<feature type="transmembrane region" description="Helical" evidence="6">
    <location>
        <begin position="146"/>
        <end position="171"/>
    </location>
</feature>
<comment type="subcellular location">
    <subcellularLocation>
        <location evidence="1">Cell membrane</location>
        <topology evidence="1">Multi-pass membrane protein</topology>
    </subcellularLocation>
</comment>
<evidence type="ECO:0000256" key="1">
    <source>
        <dbReference type="ARBA" id="ARBA00004651"/>
    </source>
</evidence>
<evidence type="ECO:0000313" key="7">
    <source>
        <dbReference type="EMBL" id="SNZ06368.1"/>
    </source>
</evidence>
<feature type="transmembrane region" description="Helical" evidence="6">
    <location>
        <begin position="45"/>
        <end position="65"/>
    </location>
</feature>